<feature type="transmembrane region" description="Helical" evidence="6">
    <location>
        <begin position="313"/>
        <end position="335"/>
    </location>
</feature>
<feature type="transmembrane region" description="Helical" evidence="6">
    <location>
        <begin position="436"/>
        <end position="457"/>
    </location>
</feature>
<protein>
    <recommendedName>
        <fullName evidence="9">Polysaccharide biosynthesis protein C-terminal domain-containing protein</fullName>
    </recommendedName>
</protein>
<evidence type="ECO:0000256" key="3">
    <source>
        <dbReference type="ARBA" id="ARBA00022692"/>
    </source>
</evidence>
<feature type="transmembrane region" description="Helical" evidence="6">
    <location>
        <begin position="463"/>
        <end position="481"/>
    </location>
</feature>
<gene>
    <name evidence="7" type="ORF">GCM10012289_33210</name>
</gene>
<evidence type="ECO:0000256" key="5">
    <source>
        <dbReference type="ARBA" id="ARBA00023136"/>
    </source>
</evidence>
<dbReference type="PANTHER" id="PTHR30250">
    <property type="entry name" value="PST FAMILY PREDICTED COLANIC ACID TRANSPORTER"/>
    <property type="match status" value="1"/>
</dbReference>
<proteinExistence type="predicted"/>
<dbReference type="Proteomes" id="UP000646523">
    <property type="component" value="Unassembled WGS sequence"/>
</dbReference>
<dbReference type="InterPro" id="IPR050833">
    <property type="entry name" value="Poly_Biosynth_Transport"/>
</dbReference>
<feature type="transmembrane region" description="Helical" evidence="6">
    <location>
        <begin position="49"/>
        <end position="75"/>
    </location>
</feature>
<dbReference type="PANTHER" id="PTHR30250:SF11">
    <property type="entry name" value="O-ANTIGEN TRANSPORTER-RELATED"/>
    <property type="match status" value="1"/>
</dbReference>
<dbReference type="RefSeq" id="WP_189124998.1">
    <property type="nucleotide sequence ID" value="NZ_BMNH01000008.1"/>
</dbReference>
<organism evidence="7 8">
    <name type="scientific">Nonomuraea cavernae</name>
    <dbReference type="NCBI Taxonomy" id="2045107"/>
    <lineage>
        <taxon>Bacteria</taxon>
        <taxon>Bacillati</taxon>
        <taxon>Actinomycetota</taxon>
        <taxon>Actinomycetes</taxon>
        <taxon>Streptosporangiales</taxon>
        <taxon>Streptosporangiaceae</taxon>
        <taxon>Nonomuraea</taxon>
    </lineage>
</organism>
<comment type="subcellular location">
    <subcellularLocation>
        <location evidence="1">Cell membrane</location>
        <topology evidence="1">Multi-pass membrane protein</topology>
    </subcellularLocation>
</comment>
<evidence type="ECO:0008006" key="9">
    <source>
        <dbReference type="Google" id="ProtNLM"/>
    </source>
</evidence>
<feature type="transmembrane region" description="Helical" evidence="6">
    <location>
        <begin position="128"/>
        <end position="151"/>
    </location>
</feature>
<feature type="transmembrane region" description="Helical" evidence="6">
    <location>
        <begin position="347"/>
        <end position="365"/>
    </location>
</feature>
<keyword evidence="5 6" id="KW-0472">Membrane</keyword>
<keyword evidence="8" id="KW-1185">Reference proteome</keyword>
<evidence type="ECO:0000256" key="1">
    <source>
        <dbReference type="ARBA" id="ARBA00004651"/>
    </source>
</evidence>
<name>A0A917YZ82_9ACTN</name>
<dbReference type="GO" id="GO:0015297">
    <property type="term" value="F:antiporter activity"/>
    <property type="evidence" value="ECO:0007669"/>
    <property type="project" value="InterPro"/>
</dbReference>
<keyword evidence="2" id="KW-1003">Cell membrane</keyword>
<keyword evidence="4 6" id="KW-1133">Transmembrane helix</keyword>
<feature type="transmembrane region" description="Helical" evidence="6">
    <location>
        <begin position="87"/>
        <end position="116"/>
    </location>
</feature>
<dbReference type="GO" id="GO:0005886">
    <property type="term" value="C:plasma membrane"/>
    <property type="evidence" value="ECO:0007669"/>
    <property type="project" value="UniProtKB-SubCell"/>
</dbReference>
<evidence type="ECO:0000313" key="7">
    <source>
        <dbReference type="EMBL" id="GGO70234.1"/>
    </source>
</evidence>
<accession>A0A917YZ82</accession>
<dbReference type="Pfam" id="PF01554">
    <property type="entry name" value="MatE"/>
    <property type="match status" value="2"/>
</dbReference>
<evidence type="ECO:0000256" key="4">
    <source>
        <dbReference type="ARBA" id="ARBA00022989"/>
    </source>
</evidence>
<dbReference type="AlphaFoldDB" id="A0A917YZ82"/>
<reference evidence="7" key="2">
    <citation type="submission" date="2020-09" db="EMBL/GenBank/DDBJ databases">
        <authorList>
            <person name="Sun Q."/>
            <person name="Zhou Y."/>
        </authorList>
    </citation>
    <scope>NUCLEOTIDE SEQUENCE</scope>
    <source>
        <strain evidence="7">CGMCC 4.7368</strain>
    </source>
</reference>
<evidence type="ECO:0000313" key="8">
    <source>
        <dbReference type="Proteomes" id="UP000646523"/>
    </source>
</evidence>
<dbReference type="InterPro" id="IPR002528">
    <property type="entry name" value="MATE_fam"/>
</dbReference>
<feature type="transmembrane region" description="Helical" evidence="6">
    <location>
        <begin position="189"/>
        <end position="209"/>
    </location>
</feature>
<dbReference type="EMBL" id="BMNH01000008">
    <property type="protein sequence ID" value="GGO70234.1"/>
    <property type="molecule type" value="Genomic_DNA"/>
</dbReference>
<sequence>MTGTAGGNLSALARGGSLNLVGAAVTGVAQFALVVVVAAAYPLDVTGAFFAASSVFIILGAVGELGTDVGLGLWVPRHLALERSRSAARTVMVALVPVLVVSVVTAAVMFAVAPWIGDLIAADRAAETVAMLRLLAVFLPISAVGNVLLSATRGHGRMRPTVIIDRIGRPLGQIAGILVVSRFTTDPSLLGLMWALPYLPSLVAAAVVYGRLHRRATGESPPVREIAGEFWRFTSFRAVSRVCQTAFQRVDIVMIAALSSPLDAAVYTAATRFVVFGQLSSQAVQQVMQPIVSRQLALEDWPQVRETFRVTTIWSVLLAWPVYLVTAVAAPAYLLVFGAEYRSAGEVTVIILSVAMLVATAAGPVDTMLLMSGRSGLSLTYTMASLAVQIGLGALLIPSWGLTGAALARAAAVVARNVLSYAQVRLSMRMTPFSPGLGWAVAATSLCFAVPLLAVRGATSAPALWYAAIALSVVVYVALLWKIRGHVALTALSALLPRRVREASALSTVKEI</sequence>
<evidence type="ECO:0000256" key="6">
    <source>
        <dbReference type="SAM" id="Phobius"/>
    </source>
</evidence>
<keyword evidence="3 6" id="KW-0812">Transmembrane</keyword>
<reference evidence="7" key="1">
    <citation type="journal article" date="2014" name="Int. J. Syst. Evol. Microbiol.">
        <title>Complete genome sequence of Corynebacterium casei LMG S-19264T (=DSM 44701T), isolated from a smear-ripened cheese.</title>
        <authorList>
            <consortium name="US DOE Joint Genome Institute (JGI-PGF)"/>
            <person name="Walter F."/>
            <person name="Albersmeier A."/>
            <person name="Kalinowski J."/>
            <person name="Ruckert C."/>
        </authorList>
    </citation>
    <scope>NUCLEOTIDE SEQUENCE</scope>
    <source>
        <strain evidence="7">CGMCC 4.7368</strain>
    </source>
</reference>
<dbReference type="GO" id="GO:0042910">
    <property type="term" value="F:xenobiotic transmembrane transporter activity"/>
    <property type="evidence" value="ECO:0007669"/>
    <property type="project" value="InterPro"/>
</dbReference>
<feature type="transmembrane region" description="Helical" evidence="6">
    <location>
        <begin position="20"/>
        <end position="43"/>
    </location>
</feature>
<feature type="transmembrane region" description="Helical" evidence="6">
    <location>
        <begin position="377"/>
        <end position="400"/>
    </location>
</feature>
<comment type="caution">
    <text evidence="7">The sequence shown here is derived from an EMBL/GenBank/DDBJ whole genome shotgun (WGS) entry which is preliminary data.</text>
</comment>
<evidence type="ECO:0000256" key="2">
    <source>
        <dbReference type="ARBA" id="ARBA00022475"/>
    </source>
</evidence>